<keyword evidence="1" id="KW-0812">Transmembrane</keyword>
<evidence type="ECO:0000313" key="2">
    <source>
        <dbReference type="EMBL" id="KAK7051662.1"/>
    </source>
</evidence>
<keyword evidence="1" id="KW-0472">Membrane</keyword>
<sequence length="702" mass="76207">MLVSERLTVGQITFILRAAIQVLTFGGLLLIPYIILASSPRVASLRTHDTVNRILSKYTATKTAALWIIEALRGRNTDPILPRRLLLAILLSFLLGVFSSISDLGFLGLYACPTAGPSTLDKPSSITSRELAAVAINASMALDTDPATVTAYRCDYAGEFQFEVGVNRYVTERACQSWHNSTFADSAFFSGLNMTDSDVLIPRQLRKYAHKDGDLRLNSYYIGPGTKRIQESTISNGVMISPHDMGFKAVFGVPQLGPQARVSFNEAMALEVEMGCMDLGIYTRRDYDDSSIGGSFDIFATDSSWRKYHGPRDLYDILSKAVDDYRTYYRPLFNESSIDSRGSLVLDGGNFTFLSSMASIEGGLFGIRQTPVEDYTMIGGIMNDCARAIHEKFGIELINGDYYGRLGAPAMCNMLSISGSTASEGYVYQGLSRMVCATTTQLNLVSTVIETTAEGQVNLTAFDRLPSDLNYVHASLFDAIPSDDGGHIWAEYKPIERYTLNPNPSSQSQHYVLQRPSYSSFRSIGAGSAGGIITCAGDAMLGLGGLWTADYGAIRVLDEGTRQISFDPSMITKWGGGVGASFIQESIAFNGWAAYQSVSIQVESTGGGVATCYSGLYVLGFAPLLVASLVVIGWMVFILVASGGVSALRYGKQLEELYSGMSPFWGVVCPTTRAQDAYLFWEDEYPAGPQLALAKSGIPNDV</sequence>
<comment type="caution">
    <text evidence="2">The sequence shown here is derived from an EMBL/GenBank/DDBJ whole genome shotgun (WGS) entry which is preliminary data.</text>
</comment>
<feature type="transmembrane region" description="Helical" evidence="1">
    <location>
        <begin position="616"/>
        <end position="640"/>
    </location>
</feature>
<gene>
    <name evidence="2" type="ORF">VNI00_004641</name>
</gene>
<dbReference type="AlphaFoldDB" id="A0AAW0DLS8"/>
<protein>
    <submittedName>
        <fullName evidence="2">Uncharacterized protein</fullName>
    </submittedName>
</protein>
<evidence type="ECO:0000313" key="3">
    <source>
        <dbReference type="Proteomes" id="UP001383192"/>
    </source>
</evidence>
<dbReference type="EMBL" id="JAYKXP010000012">
    <property type="protein sequence ID" value="KAK7051662.1"/>
    <property type="molecule type" value="Genomic_DNA"/>
</dbReference>
<keyword evidence="1" id="KW-1133">Transmembrane helix</keyword>
<organism evidence="2 3">
    <name type="scientific">Paramarasmius palmivorus</name>
    <dbReference type="NCBI Taxonomy" id="297713"/>
    <lineage>
        <taxon>Eukaryota</taxon>
        <taxon>Fungi</taxon>
        <taxon>Dikarya</taxon>
        <taxon>Basidiomycota</taxon>
        <taxon>Agaricomycotina</taxon>
        <taxon>Agaricomycetes</taxon>
        <taxon>Agaricomycetidae</taxon>
        <taxon>Agaricales</taxon>
        <taxon>Marasmiineae</taxon>
        <taxon>Marasmiaceae</taxon>
        <taxon>Paramarasmius</taxon>
    </lineage>
</organism>
<reference evidence="2 3" key="1">
    <citation type="submission" date="2024-01" db="EMBL/GenBank/DDBJ databases">
        <title>A draft genome for a cacao thread blight-causing isolate of Paramarasmius palmivorus.</title>
        <authorList>
            <person name="Baruah I.K."/>
            <person name="Bukari Y."/>
            <person name="Amoako-Attah I."/>
            <person name="Meinhardt L.W."/>
            <person name="Bailey B.A."/>
            <person name="Cohen S.P."/>
        </authorList>
    </citation>
    <scope>NUCLEOTIDE SEQUENCE [LARGE SCALE GENOMIC DNA]</scope>
    <source>
        <strain evidence="2 3">GH-12</strain>
    </source>
</reference>
<feature type="transmembrane region" description="Helical" evidence="1">
    <location>
        <begin position="85"/>
        <end position="111"/>
    </location>
</feature>
<name>A0AAW0DLS8_9AGAR</name>
<accession>A0AAW0DLS8</accession>
<proteinExistence type="predicted"/>
<evidence type="ECO:0000256" key="1">
    <source>
        <dbReference type="SAM" id="Phobius"/>
    </source>
</evidence>
<dbReference type="Proteomes" id="UP001383192">
    <property type="component" value="Unassembled WGS sequence"/>
</dbReference>
<keyword evidence="3" id="KW-1185">Reference proteome</keyword>
<feature type="transmembrane region" description="Helical" evidence="1">
    <location>
        <begin position="12"/>
        <end position="36"/>
    </location>
</feature>